<dbReference type="SUPFAM" id="SSF52096">
    <property type="entry name" value="ClpP/crotonase"/>
    <property type="match status" value="1"/>
</dbReference>
<dbReference type="InterPro" id="IPR036366">
    <property type="entry name" value="PGBDSf"/>
</dbReference>
<proteinExistence type="inferred from homology"/>
<evidence type="ECO:0000256" key="2">
    <source>
        <dbReference type="ARBA" id="ARBA00022670"/>
    </source>
</evidence>
<dbReference type="Proteomes" id="UP000070352">
    <property type="component" value="Unassembled WGS sequence"/>
</dbReference>
<dbReference type="Gene3D" id="2.30.42.10">
    <property type="match status" value="1"/>
</dbReference>
<accession>A0A135L7X9</accession>
<gene>
    <name evidence="7" type="ORF">U473_10690</name>
</gene>
<sequence length="475" mass="51687">MVKGRTLLILLVLSIVLSSLVTAMVVDGNGIVINQPSGTESVPKEMNKLVDVYQTILQSYVEKKNGNELIDGAIRGMVQSLNDPHSTYMDAKESKDFFGSLNDSFEGIGTEVTIENGKITVIAPIKGSPSEKAGIRPRDQIIKVNGESLEGLNLIEAVSKIRGPKGTKAVLEIVRPGIEAPIEITVIRDEIPIETVYSSTISSKKGTLGKIEITNFGENTAAEFKKALKDLESKGIKGLIIDVRGNPGGYLQSVLEIGNLVVPNKGIIVQVEDRNKKREQYHSEMEQPSYPIVSLINGGSASAAEILVAALQEAGHYPVVGEPSFGKGTVQNPFELSDGSNVKLTVAKWLTPNGNWIHQKGIQPDVKMEQPEYFHAAPFPEDIQLKRDTNSNDVKNLQIILNGLGYKTGRTDGYFDQETVLAVQAFQKANGLKASGVVDQVTANKLQDKIIERIRDPKNDLQLQVAIETLLKAIK</sequence>
<dbReference type="InterPro" id="IPR029045">
    <property type="entry name" value="ClpP/crotonase-like_dom_sf"/>
</dbReference>
<dbReference type="CDD" id="cd07560">
    <property type="entry name" value="Peptidase_S41_CPP"/>
    <property type="match status" value="1"/>
</dbReference>
<evidence type="ECO:0000256" key="4">
    <source>
        <dbReference type="ARBA" id="ARBA00022825"/>
    </source>
</evidence>
<keyword evidence="3 5" id="KW-0378">Hydrolase</keyword>
<dbReference type="InterPro" id="IPR005151">
    <property type="entry name" value="Tail-specific_protease"/>
</dbReference>
<dbReference type="FunFam" id="2.30.42.10:FF:000063">
    <property type="entry name" value="Peptidase, S41 family"/>
    <property type="match status" value="1"/>
</dbReference>
<name>A0A135L7X9_9BACI</name>
<dbReference type="AlphaFoldDB" id="A0A135L7X9"/>
<dbReference type="PANTHER" id="PTHR32060:SF29">
    <property type="entry name" value="CARBOXY-TERMINAL PROCESSING PROTEASE CTPB"/>
    <property type="match status" value="1"/>
</dbReference>
<keyword evidence="8" id="KW-1185">Reference proteome</keyword>
<dbReference type="CDD" id="cd06782">
    <property type="entry name" value="cpPDZ_CPP-like"/>
    <property type="match status" value="1"/>
</dbReference>
<dbReference type="NCBIfam" id="TIGR00225">
    <property type="entry name" value="prc"/>
    <property type="match status" value="1"/>
</dbReference>
<evidence type="ECO:0000313" key="8">
    <source>
        <dbReference type="Proteomes" id="UP000070352"/>
    </source>
</evidence>
<reference evidence="7 8" key="1">
    <citation type="submission" date="2016-02" db="EMBL/GenBank/DDBJ databases">
        <title>Draft Genome for Tepidibacillus decaturensis nov. sp. Strain Z9, an Anaerobic, Moderately Thermophilic and Heterotrophic Bacterium from Deep Subsurface of the Illinois Basin, USA.</title>
        <authorList>
            <person name="Dong Y."/>
            <person name="Chang J.Y."/>
            <person name="Sanford R."/>
            <person name="Fouke B.W."/>
        </authorList>
    </citation>
    <scope>NUCLEOTIDE SEQUENCE [LARGE SCALE GENOMIC DNA]</scope>
    <source>
        <strain evidence="7 8">Z9</strain>
    </source>
</reference>
<organism evidence="7 8">
    <name type="scientific">Tepidibacillus decaturensis</name>
    <dbReference type="NCBI Taxonomy" id="1413211"/>
    <lineage>
        <taxon>Bacteria</taxon>
        <taxon>Bacillati</taxon>
        <taxon>Bacillota</taxon>
        <taxon>Bacilli</taxon>
        <taxon>Bacillales</taxon>
        <taxon>Bacillaceae</taxon>
        <taxon>Tepidibacillus</taxon>
    </lineage>
</organism>
<evidence type="ECO:0000256" key="5">
    <source>
        <dbReference type="RuleBase" id="RU004404"/>
    </source>
</evidence>
<dbReference type="Pfam" id="PF03572">
    <property type="entry name" value="Peptidase_S41"/>
    <property type="match status" value="1"/>
</dbReference>
<dbReference type="GO" id="GO:0006508">
    <property type="term" value="P:proteolysis"/>
    <property type="evidence" value="ECO:0007669"/>
    <property type="project" value="UniProtKB-KW"/>
</dbReference>
<dbReference type="InterPro" id="IPR036034">
    <property type="entry name" value="PDZ_sf"/>
</dbReference>
<comment type="caution">
    <text evidence="7">The sequence shown here is derived from an EMBL/GenBank/DDBJ whole genome shotgun (WGS) entry which is preliminary data.</text>
</comment>
<dbReference type="GO" id="GO:0007165">
    <property type="term" value="P:signal transduction"/>
    <property type="evidence" value="ECO:0007669"/>
    <property type="project" value="TreeGrafter"/>
</dbReference>
<dbReference type="Gene3D" id="3.30.750.44">
    <property type="match status" value="1"/>
</dbReference>
<dbReference type="InterPro" id="IPR036365">
    <property type="entry name" value="PGBD-like_sf"/>
</dbReference>
<evidence type="ECO:0000259" key="6">
    <source>
        <dbReference type="PROSITE" id="PS50106"/>
    </source>
</evidence>
<evidence type="ECO:0000313" key="7">
    <source>
        <dbReference type="EMBL" id="KXG45079.1"/>
    </source>
</evidence>
<dbReference type="SUPFAM" id="SSF50156">
    <property type="entry name" value="PDZ domain-like"/>
    <property type="match status" value="1"/>
</dbReference>
<dbReference type="Pfam" id="PF01471">
    <property type="entry name" value="PG_binding_1"/>
    <property type="match status" value="1"/>
</dbReference>
<dbReference type="STRING" id="1413211.U473_10690"/>
<evidence type="ECO:0000256" key="3">
    <source>
        <dbReference type="ARBA" id="ARBA00022801"/>
    </source>
</evidence>
<dbReference type="PANTHER" id="PTHR32060">
    <property type="entry name" value="TAIL-SPECIFIC PROTEASE"/>
    <property type="match status" value="1"/>
</dbReference>
<dbReference type="InterPro" id="IPR004447">
    <property type="entry name" value="Peptidase_S41A"/>
</dbReference>
<dbReference type="GO" id="GO:0008236">
    <property type="term" value="F:serine-type peptidase activity"/>
    <property type="evidence" value="ECO:0007669"/>
    <property type="project" value="UniProtKB-KW"/>
</dbReference>
<dbReference type="PROSITE" id="PS50106">
    <property type="entry name" value="PDZ"/>
    <property type="match status" value="1"/>
</dbReference>
<keyword evidence="4 5" id="KW-0720">Serine protease</keyword>
<dbReference type="SMART" id="SM00245">
    <property type="entry name" value="TSPc"/>
    <property type="match status" value="1"/>
</dbReference>
<dbReference type="GO" id="GO:0004175">
    <property type="term" value="F:endopeptidase activity"/>
    <property type="evidence" value="ECO:0007669"/>
    <property type="project" value="TreeGrafter"/>
</dbReference>
<dbReference type="EMBL" id="LSKU01000001">
    <property type="protein sequence ID" value="KXG45079.1"/>
    <property type="molecule type" value="Genomic_DNA"/>
</dbReference>
<dbReference type="Gene3D" id="3.90.226.10">
    <property type="entry name" value="2-enoyl-CoA Hydratase, Chain A, domain 1"/>
    <property type="match status" value="1"/>
</dbReference>
<dbReference type="Pfam" id="PF17820">
    <property type="entry name" value="PDZ_6"/>
    <property type="match status" value="1"/>
</dbReference>
<dbReference type="InterPro" id="IPR055210">
    <property type="entry name" value="CtpA/B_N"/>
</dbReference>
<evidence type="ECO:0000256" key="1">
    <source>
        <dbReference type="ARBA" id="ARBA00009179"/>
    </source>
</evidence>
<dbReference type="GO" id="GO:0030288">
    <property type="term" value="C:outer membrane-bounded periplasmic space"/>
    <property type="evidence" value="ECO:0007669"/>
    <property type="project" value="TreeGrafter"/>
</dbReference>
<keyword evidence="2 5" id="KW-0645">Protease</keyword>
<protein>
    <submittedName>
        <fullName evidence="7">Peptidase S41</fullName>
    </submittedName>
</protein>
<dbReference type="Pfam" id="PF22694">
    <property type="entry name" value="CtpB_N-like"/>
    <property type="match status" value="1"/>
</dbReference>
<dbReference type="InterPro" id="IPR002477">
    <property type="entry name" value="Peptidoglycan-bd-like"/>
</dbReference>
<comment type="similarity">
    <text evidence="1 5">Belongs to the peptidase S41A family.</text>
</comment>
<feature type="domain" description="PDZ" evidence="6">
    <location>
        <begin position="98"/>
        <end position="162"/>
    </location>
</feature>
<dbReference type="OrthoDB" id="9812068at2"/>
<dbReference type="InterPro" id="IPR041489">
    <property type="entry name" value="PDZ_6"/>
</dbReference>
<dbReference type="SMART" id="SM00228">
    <property type="entry name" value="PDZ"/>
    <property type="match status" value="1"/>
</dbReference>
<dbReference type="SUPFAM" id="SSF47090">
    <property type="entry name" value="PGBD-like"/>
    <property type="match status" value="1"/>
</dbReference>
<dbReference type="InterPro" id="IPR001478">
    <property type="entry name" value="PDZ"/>
</dbReference>
<dbReference type="RefSeq" id="WP_068727634.1">
    <property type="nucleotide sequence ID" value="NZ_LSKU01000001.1"/>
</dbReference>
<dbReference type="Gene3D" id="1.10.101.10">
    <property type="entry name" value="PGBD-like superfamily/PGBD"/>
    <property type="match status" value="1"/>
</dbReference>